<evidence type="ECO:0000256" key="7">
    <source>
        <dbReference type="ARBA" id="ARBA00022840"/>
    </source>
</evidence>
<evidence type="ECO:0000313" key="11">
    <source>
        <dbReference type="EMBL" id="BBI63158.1"/>
    </source>
</evidence>
<sequence>MVREHWLGQIDEHSLSQRFLAGAVNFATLMPMRAIPFKHVCLLGMNDGEYPRSQPPLDFDLMGSDYRPGDRSRREDDRYLFLEALLSARQQLYISWVGRSQIDNSPMPPSVLVGQLRDHLAAGWRTQTGEPLLDALTTEHPLQPFSRRYFTQTTSDSPPRRDCSHTLTSGTLCTHRKAKANQERDQRRLNKIANSKVR</sequence>
<evidence type="ECO:0000256" key="3">
    <source>
        <dbReference type="ARBA" id="ARBA00022763"/>
    </source>
</evidence>
<dbReference type="SUPFAM" id="SSF52540">
    <property type="entry name" value="P-loop containing nucleoside triphosphate hydrolases"/>
    <property type="match status" value="1"/>
</dbReference>
<keyword evidence="5" id="KW-0347">Helicase</keyword>
<dbReference type="InterPro" id="IPR027417">
    <property type="entry name" value="P-loop_NTPase"/>
</dbReference>
<dbReference type="GO" id="GO:0004386">
    <property type="term" value="F:helicase activity"/>
    <property type="evidence" value="ECO:0007669"/>
    <property type="project" value="UniProtKB-KW"/>
</dbReference>
<dbReference type="KEGG" id="hsr:HSBAA_44640"/>
<evidence type="ECO:0000256" key="1">
    <source>
        <dbReference type="ARBA" id="ARBA00022722"/>
    </source>
</evidence>
<gene>
    <name evidence="11" type="ORF">HSBAA_44640</name>
</gene>
<accession>A0A455UFV8</accession>
<evidence type="ECO:0000313" key="12">
    <source>
        <dbReference type="Proteomes" id="UP000320231"/>
    </source>
</evidence>
<dbReference type="PANTHER" id="PTHR30591:SF1">
    <property type="entry name" value="RECBCD ENZYME SUBUNIT RECC"/>
    <property type="match status" value="1"/>
</dbReference>
<reference evidence="11 12" key="1">
    <citation type="journal article" date="2019" name="Microbiol. Resour. Announc.">
        <title>Complete Genome Sequence of Halomonas sulfidaeris Strain Esulfide1 Isolated from a Metal Sulfide Rock at a Depth of 2,200 Meters, Obtained Using Nanopore Sequencing.</title>
        <authorList>
            <person name="Saito M."/>
            <person name="Nishigata A."/>
            <person name="Galipon J."/>
            <person name="Arakawa K."/>
        </authorList>
    </citation>
    <scope>NUCLEOTIDE SEQUENCE [LARGE SCALE GENOMIC DNA]</scope>
    <source>
        <strain evidence="11 12">ATCC BAA-803</strain>
    </source>
</reference>
<keyword evidence="1" id="KW-0540">Nuclease</keyword>
<evidence type="ECO:0000256" key="4">
    <source>
        <dbReference type="ARBA" id="ARBA00022801"/>
    </source>
</evidence>
<name>A0A455UFV8_9GAMM</name>
<evidence type="ECO:0000256" key="10">
    <source>
        <dbReference type="SAM" id="MobiDB-lite"/>
    </source>
</evidence>
<dbReference type="GO" id="GO:0003677">
    <property type="term" value="F:DNA binding"/>
    <property type="evidence" value="ECO:0007669"/>
    <property type="project" value="UniProtKB-KW"/>
</dbReference>
<proteinExistence type="predicted"/>
<keyword evidence="7" id="KW-0067">ATP-binding</keyword>
<keyword evidence="2" id="KW-0547">Nucleotide-binding</keyword>
<dbReference type="PANTHER" id="PTHR30591">
    <property type="entry name" value="RECBCD ENZYME SUBUNIT RECC"/>
    <property type="match status" value="1"/>
</dbReference>
<dbReference type="AlphaFoldDB" id="A0A455UFV8"/>
<dbReference type="GO" id="GO:0005524">
    <property type="term" value="F:ATP binding"/>
    <property type="evidence" value="ECO:0007669"/>
    <property type="project" value="UniProtKB-KW"/>
</dbReference>
<keyword evidence="9" id="KW-0234">DNA repair</keyword>
<dbReference type="GO" id="GO:0006310">
    <property type="term" value="P:DNA recombination"/>
    <property type="evidence" value="ECO:0007669"/>
    <property type="project" value="TreeGrafter"/>
</dbReference>
<organism evidence="11 12">
    <name type="scientific">Vreelandella sulfidaeris</name>
    <dbReference type="NCBI Taxonomy" id="115553"/>
    <lineage>
        <taxon>Bacteria</taxon>
        <taxon>Pseudomonadati</taxon>
        <taxon>Pseudomonadota</taxon>
        <taxon>Gammaproteobacteria</taxon>
        <taxon>Oceanospirillales</taxon>
        <taxon>Halomonadaceae</taxon>
        <taxon>Vreelandella</taxon>
    </lineage>
</organism>
<evidence type="ECO:0000256" key="8">
    <source>
        <dbReference type="ARBA" id="ARBA00023125"/>
    </source>
</evidence>
<dbReference type="GO" id="GO:0006281">
    <property type="term" value="P:DNA repair"/>
    <property type="evidence" value="ECO:0007669"/>
    <property type="project" value="UniProtKB-KW"/>
</dbReference>
<keyword evidence="3" id="KW-0227">DNA damage</keyword>
<evidence type="ECO:0000256" key="2">
    <source>
        <dbReference type="ARBA" id="ARBA00022741"/>
    </source>
</evidence>
<dbReference type="EMBL" id="AP019514">
    <property type="protein sequence ID" value="BBI63158.1"/>
    <property type="molecule type" value="Genomic_DNA"/>
</dbReference>
<evidence type="ECO:0000256" key="6">
    <source>
        <dbReference type="ARBA" id="ARBA00022839"/>
    </source>
</evidence>
<dbReference type="Proteomes" id="UP000320231">
    <property type="component" value="Chromosome"/>
</dbReference>
<feature type="region of interest" description="Disordered" evidence="10">
    <location>
        <begin position="176"/>
        <end position="198"/>
    </location>
</feature>
<keyword evidence="6" id="KW-0269">Exonuclease</keyword>
<protein>
    <recommendedName>
        <fullName evidence="13">RecC C-terminal domain-containing protein</fullName>
    </recommendedName>
</protein>
<dbReference type="GO" id="GO:0004527">
    <property type="term" value="F:exonuclease activity"/>
    <property type="evidence" value="ECO:0007669"/>
    <property type="project" value="UniProtKB-KW"/>
</dbReference>
<evidence type="ECO:0000256" key="5">
    <source>
        <dbReference type="ARBA" id="ARBA00022806"/>
    </source>
</evidence>
<evidence type="ECO:0000256" key="9">
    <source>
        <dbReference type="ARBA" id="ARBA00023204"/>
    </source>
</evidence>
<keyword evidence="4" id="KW-0378">Hydrolase</keyword>
<dbReference type="Gene3D" id="3.40.50.300">
    <property type="entry name" value="P-loop containing nucleotide triphosphate hydrolases"/>
    <property type="match status" value="1"/>
</dbReference>
<evidence type="ECO:0008006" key="13">
    <source>
        <dbReference type="Google" id="ProtNLM"/>
    </source>
</evidence>
<keyword evidence="8" id="KW-0238">DNA-binding</keyword>